<protein>
    <submittedName>
        <fullName evidence="1">Uncharacterized protein</fullName>
    </submittedName>
</protein>
<proteinExistence type="predicted"/>
<feature type="non-terminal residue" evidence="1">
    <location>
        <position position="1"/>
    </location>
</feature>
<accession>A0AAD8EQ57</accession>
<name>A0AAD8EQ57_DIPPU</name>
<feature type="non-terminal residue" evidence="1">
    <location>
        <position position="95"/>
    </location>
</feature>
<reference evidence="1" key="2">
    <citation type="submission" date="2023-05" db="EMBL/GenBank/DDBJ databases">
        <authorList>
            <person name="Fouks B."/>
        </authorList>
    </citation>
    <scope>NUCLEOTIDE SEQUENCE</scope>
    <source>
        <strain evidence="1">Stay&amp;Tobe</strain>
        <tissue evidence="1">Testes</tissue>
    </source>
</reference>
<organism evidence="1 2">
    <name type="scientific">Diploptera punctata</name>
    <name type="common">Pacific beetle cockroach</name>
    <dbReference type="NCBI Taxonomy" id="6984"/>
    <lineage>
        <taxon>Eukaryota</taxon>
        <taxon>Metazoa</taxon>
        <taxon>Ecdysozoa</taxon>
        <taxon>Arthropoda</taxon>
        <taxon>Hexapoda</taxon>
        <taxon>Insecta</taxon>
        <taxon>Pterygota</taxon>
        <taxon>Neoptera</taxon>
        <taxon>Polyneoptera</taxon>
        <taxon>Dictyoptera</taxon>
        <taxon>Blattodea</taxon>
        <taxon>Blaberoidea</taxon>
        <taxon>Blaberidae</taxon>
        <taxon>Diplopterinae</taxon>
        <taxon>Diploptera</taxon>
    </lineage>
</organism>
<gene>
    <name evidence="1" type="ORF">L9F63_010775</name>
</gene>
<dbReference type="AlphaFoldDB" id="A0AAD8EQ57"/>
<comment type="caution">
    <text evidence="1">The sequence shown here is derived from an EMBL/GenBank/DDBJ whole genome shotgun (WGS) entry which is preliminary data.</text>
</comment>
<reference evidence="1" key="1">
    <citation type="journal article" date="2023" name="IScience">
        <title>Live-bearing cockroach genome reveals convergent evolutionary mechanisms linked to viviparity in insects and beyond.</title>
        <authorList>
            <person name="Fouks B."/>
            <person name="Harrison M.C."/>
            <person name="Mikhailova A.A."/>
            <person name="Marchal E."/>
            <person name="English S."/>
            <person name="Carruthers M."/>
            <person name="Jennings E.C."/>
            <person name="Chiamaka E.L."/>
            <person name="Frigard R.A."/>
            <person name="Pippel M."/>
            <person name="Attardo G.M."/>
            <person name="Benoit J.B."/>
            <person name="Bornberg-Bauer E."/>
            <person name="Tobe S.S."/>
        </authorList>
    </citation>
    <scope>NUCLEOTIDE SEQUENCE</scope>
    <source>
        <strain evidence="1">Stay&amp;Tobe</strain>
    </source>
</reference>
<dbReference type="Proteomes" id="UP001233999">
    <property type="component" value="Unassembled WGS sequence"/>
</dbReference>
<evidence type="ECO:0000313" key="1">
    <source>
        <dbReference type="EMBL" id="KAJ9598543.1"/>
    </source>
</evidence>
<dbReference type="EMBL" id="JASPKZ010001210">
    <property type="protein sequence ID" value="KAJ9598543.1"/>
    <property type="molecule type" value="Genomic_DNA"/>
</dbReference>
<keyword evidence="2" id="KW-1185">Reference proteome</keyword>
<evidence type="ECO:0000313" key="2">
    <source>
        <dbReference type="Proteomes" id="UP001233999"/>
    </source>
</evidence>
<sequence length="95" mass="11099">QLISSRNLVKYNPITGTLIETSLTQILLQHKSFMTVKTIIFLNVIFGRARMIFRTSHFLNVAVHFYMARKMFLTRNLNFLRKSLTAVALLRHAFN</sequence>